<accession>X0T0I1</accession>
<keyword evidence="1" id="KW-1133">Transmembrane helix</keyword>
<feature type="transmembrane region" description="Helical" evidence="1">
    <location>
        <begin position="130"/>
        <end position="149"/>
    </location>
</feature>
<reference evidence="2" key="1">
    <citation type="journal article" date="2014" name="Front. Microbiol.">
        <title>High frequency of phylogenetically diverse reductive dehalogenase-homologous genes in deep subseafloor sedimentary metagenomes.</title>
        <authorList>
            <person name="Kawai M."/>
            <person name="Futagami T."/>
            <person name="Toyoda A."/>
            <person name="Takaki Y."/>
            <person name="Nishi S."/>
            <person name="Hori S."/>
            <person name="Arai W."/>
            <person name="Tsubouchi T."/>
            <person name="Morono Y."/>
            <person name="Uchiyama I."/>
            <person name="Ito T."/>
            <person name="Fujiyama A."/>
            <person name="Inagaki F."/>
            <person name="Takami H."/>
        </authorList>
    </citation>
    <scope>NUCLEOTIDE SEQUENCE</scope>
    <source>
        <strain evidence="2">Expedition CK06-06</strain>
    </source>
</reference>
<feature type="transmembrane region" description="Helical" evidence="1">
    <location>
        <begin position="49"/>
        <end position="69"/>
    </location>
</feature>
<dbReference type="AlphaFoldDB" id="X0T0I1"/>
<dbReference type="EMBL" id="BARS01009077">
    <property type="protein sequence ID" value="GAF69545.1"/>
    <property type="molecule type" value="Genomic_DNA"/>
</dbReference>
<evidence type="ECO:0000256" key="1">
    <source>
        <dbReference type="SAM" id="Phobius"/>
    </source>
</evidence>
<feature type="non-terminal residue" evidence="2">
    <location>
        <position position="203"/>
    </location>
</feature>
<gene>
    <name evidence="2" type="ORF">S01H1_17153</name>
</gene>
<protein>
    <submittedName>
        <fullName evidence="2">Uncharacterized protein</fullName>
    </submittedName>
</protein>
<comment type="caution">
    <text evidence="2">The sequence shown here is derived from an EMBL/GenBank/DDBJ whole genome shotgun (WGS) entry which is preliminary data.</text>
</comment>
<name>X0T0I1_9ZZZZ</name>
<keyword evidence="1" id="KW-0472">Membrane</keyword>
<organism evidence="2">
    <name type="scientific">marine sediment metagenome</name>
    <dbReference type="NCBI Taxonomy" id="412755"/>
    <lineage>
        <taxon>unclassified sequences</taxon>
        <taxon>metagenomes</taxon>
        <taxon>ecological metagenomes</taxon>
    </lineage>
</organism>
<keyword evidence="1" id="KW-0812">Transmembrane</keyword>
<evidence type="ECO:0000313" key="2">
    <source>
        <dbReference type="EMBL" id="GAF69545.1"/>
    </source>
</evidence>
<feature type="transmembrane region" description="Helical" evidence="1">
    <location>
        <begin position="7"/>
        <end position="29"/>
    </location>
</feature>
<feature type="transmembrane region" description="Helical" evidence="1">
    <location>
        <begin position="81"/>
        <end position="99"/>
    </location>
</feature>
<sequence>MKSKKCYLIFLGLYLTALLATLFFTHVTLQIPRFLKSLTNGVFDDLLSHFIWGLDPITIFGDVILILILITAVKGIVRKRYYASVISAVVYFTPTLFVFVVRMTILFTGLEILGFLIAYIFRGWGIVEQFLFMLFSSGQVFLVPYWIAITAYASEGGDIWANIEQVRDVYGSIFIIVGLLVLFLGVAAWLNTKYQGRRLVDSG</sequence>
<proteinExistence type="predicted"/>
<feature type="transmembrane region" description="Helical" evidence="1">
    <location>
        <begin position="169"/>
        <end position="190"/>
    </location>
</feature>
<feature type="transmembrane region" description="Helical" evidence="1">
    <location>
        <begin position="105"/>
        <end position="121"/>
    </location>
</feature>